<proteinExistence type="predicted"/>
<name>A0A0P6XHY2_9CHLR</name>
<evidence type="ECO:0000313" key="2">
    <source>
        <dbReference type="Proteomes" id="UP000050514"/>
    </source>
</evidence>
<reference evidence="1 2" key="1">
    <citation type="submission" date="2015-07" db="EMBL/GenBank/DDBJ databases">
        <title>Draft genome of Bellilinea caldifistulae DSM 17877.</title>
        <authorList>
            <person name="Hemp J."/>
            <person name="Ward L.M."/>
            <person name="Pace L.A."/>
            <person name="Fischer W.W."/>
        </authorList>
    </citation>
    <scope>NUCLEOTIDE SEQUENCE [LARGE SCALE GENOMIC DNA]</scope>
    <source>
        <strain evidence="1 2">GOMI-1</strain>
    </source>
</reference>
<dbReference type="Gene3D" id="3.30.1120.70">
    <property type="match status" value="1"/>
</dbReference>
<accession>A0A0P6XHY2</accession>
<dbReference type="NCBIfam" id="TIGR01537">
    <property type="entry name" value="portal_HK97"/>
    <property type="match status" value="1"/>
</dbReference>
<dbReference type="InterPro" id="IPR006427">
    <property type="entry name" value="Portal_HK97"/>
</dbReference>
<dbReference type="STRING" id="360411.AC812_12160"/>
<evidence type="ECO:0000313" key="1">
    <source>
        <dbReference type="EMBL" id="KPL74542.1"/>
    </source>
</evidence>
<dbReference type="AlphaFoldDB" id="A0A0P6XHY2"/>
<protein>
    <recommendedName>
        <fullName evidence="3">Phage portal protein</fullName>
    </recommendedName>
</protein>
<sequence>MLIRELLKSANVKEAPAQEQPRYEYVPSYGYSTEAGEQVTVYRAHSIATAYRAKNIISDDVAKLPFQVMRRNGRQVEQIQPDPVTRNIAYLLQVSPNIWGWTPFQFKKAVIEWLLFYGNAYIWSPVVGPRQLLVLPADRTMPVFTLDGELWYRHTFSNGSTGYIPAVEVLHLLINPDATGFVGRGVITFARETFGRQLAAYKAESKLYSQGMLPAAYIQFAGELNKEARQAARLEYERAMSGAENAYRLAVFDNKITKFEPIHIQLKDAQFLESIDATDRDICNFFGLPEHMLNRGKEAYNSNEQKYLEYLQGTLDAYLVPWEEAARIRWLSQEEQATHYFKFIREALLRMDSKARAESMAIRIQNGMMTPNEAREKDDMSAYPGGDRHYMPMNYQAIDVIDGEKEGENGSNKTA</sequence>
<organism evidence="1 2">
    <name type="scientific">Bellilinea caldifistulae</name>
    <dbReference type="NCBI Taxonomy" id="360411"/>
    <lineage>
        <taxon>Bacteria</taxon>
        <taxon>Bacillati</taxon>
        <taxon>Chloroflexota</taxon>
        <taxon>Anaerolineae</taxon>
        <taxon>Anaerolineales</taxon>
        <taxon>Anaerolineaceae</taxon>
        <taxon>Bellilinea</taxon>
    </lineage>
</organism>
<dbReference type="Pfam" id="PF04860">
    <property type="entry name" value="Phage_portal"/>
    <property type="match status" value="1"/>
</dbReference>
<keyword evidence="2" id="KW-1185">Reference proteome</keyword>
<dbReference type="OrthoDB" id="9765386at2"/>
<dbReference type="Proteomes" id="UP000050514">
    <property type="component" value="Unassembled WGS sequence"/>
</dbReference>
<evidence type="ECO:0008006" key="3">
    <source>
        <dbReference type="Google" id="ProtNLM"/>
    </source>
</evidence>
<dbReference type="InterPro" id="IPR006944">
    <property type="entry name" value="Phage/GTA_portal"/>
</dbReference>
<comment type="caution">
    <text evidence="1">The sequence shown here is derived from an EMBL/GenBank/DDBJ whole genome shotgun (WGS) entry which is preliminary data.</text>
</comment>
<dbReference type="Gene3D" id="1.20.1270.210">
    <property type="match status" value="1"/>
</dbReference>
<dbReference type="RefSeq" id="WP_061918840.1">
    <property type="nucleotide sequence ID" value="NZ_DF967971.1"/>
</dbReference>
<dbReference type="EMBL" id="LGHJ01000017">
    <property type="protein sequence ID" value="KPL74542.1"/>
    <property type="molecule type" value="Genomic_DNA"/>
</dbReference>
<gene>
    <name evidence="1" type="ORF">AC812_12160</name>
</gene>
<dbReference type="Gene3D" id="3.40.140.120">
    <property type="match status" value="1"/>
</dbReference>